<feature type="non-terminal residue" evidence="1">
    <location>
        <position position="1"/>
    </location>
</feature>
<organism evidence="1 2">
    <name type="scientific">Onchocerca ochengi</name>
    <name type="common">Filarial nematode worm</name>
    <dbReference type="NCBI Taxonomy" id="42157"/>
    <lineage>
        <taxon>Eukaryota</taxon>
        <taxon>Metazoa</taxon>
        <taxon>Ecdysozoa</taxon>
        <taxon>Nematoda</taxon>
        <taxon>Chromadorea</taxon>
        <taxon>Rhabditida</taxon>
        <taxon>Spirurina</taxon>
        <taxon>Spiruromorpha</taxon>
        <taxon>Filarioidea</taxon>
        <taxon>Onchocercidae</taxon>
        <taxon>Onchocerca</taxon>
    </lineage>
</organism>
<dbReference type="EMBL" id="UYRW01010725">
    <property type="protein sequence ID" value="VDM99070.1"/>
    <property type="molecule type" value="Genomic_DNA"/>
</dbReference>
<dbReference type="Proteomes" id="UP000271087">
    <property type="component" value="Unassembled WGS sequence"/>
</dbReference>
<name>A0A3P7L093_ONCOC</name>
<evidence type="ECO:0000313" key="1">
    <source>
        <dbReference type="EMBL" id="VDM99070.1"/>
    </source>
</evidence>
<sequence>LIMEVCFFIPCQT</sequence>
<keyword evidence="2" id="KW-1185">Reference proteome</keyword>
<accession>A0A3P7L093</accession>
<evidence type="ECO:0000313" key="2">
    <source>
        <dbReference type="Proteomes" id="UP000271087"/>
    </source>
</evidence>
<gene>
    <name evidence="1" type="ORF">NOO_LOCUS12462</name>
</gene>
<proteinExistence type="predicted"/>
<protein>
    <submittedName>
        <fullName evidence="1">Uncharacterized protein</fullName>
    </submittedName>
</protein>
<reference evidence="1 2" key="1">
    <citation type="submission" date="2018-08" db="EMBL/GenBank/DDBJ databases">
        <authorList>
            <person name="Laetsch R D."/>
            <person name="Stevens L."/>
            <person name="Kumar S."/>
            <person name="Blaxter L. M."/>
        </authorList>
    </citation>
    <scope>NUCLEOTIDE SEQUENCE [LARGE SCALE GENOMIC DNA]</scope>
</reference>